<protein>
    <submittedName>
        <fullName evidence="3">Uncharacterized protein</fullName>
    </submittedName>
</protein>
<feature type="signal peptide" evidence="2">
    <location>
        <begin position="1"/>
        <end position="22"/>
    </location>
</feature>
<feature type="chain" id="PRO_5045191014" evidence="2">
    <location>
        <begin position="23"/>
        <end position="271"/>
    </location>
</feature>
<dbReference type="Proteomes" id="UP001303946">
    <property type="component" value="Chromosome"/>
</dbReference>
<dbReference type="EMBL" id="CP136336">
    <property type="protein sequence ID" value="WOB09840.1"/>
    <property type="molecule type" value="Genomic_DNA"/>
</dbReference>
<name>A0ABZ0D3D5_9BURK</name>
<organism evidence="3 4">
    <name type="scientific">Piscinibacter gummiphilus</name>
    <dbReference type="NCBI Taxonomy" id="946333"/>
    <lineage>
        <taxon>Bacteria</taxon>
        <taxon>Pseudomonadati</taxon>
        <taxon>Pseudomonadota</taxon>
        <taxon>Betaproteobacteria</taxon>
        <taxon>Burkholderiales</taxon>
        <taxon>Sphaerotilaceae</taxon>
        <taxon>Piscinibacter</taxon>
    </lineage>
</organism>
<keyword evidence="4" id="KW-1185">Reference proteome</keyword>
<evidence type="ECO:0000313" key="3">
    <source>
        <dbReference type="EMBL" id="WOB09840.1"/>
    </source>
</evidence>
<dbReference type="RefSeq" id="WP_316702714.1">
    <property type="nucleotide sequence ID" value="NZ_CP136336.1"/>
</dbReference>
<evidence type="ECO:0000313" key="4">
    <source>
        <dbReference type="Proteomes" id="UP001303946"/>
    </source>
</evidence>
<feature type="region of interest" description="Disordered" evidence="1">
    <location>
        <begin position="230"/>
        <end position="253"/>
    </location>
</feature>
<feature type="compositionally biased region" description="Low complexity" evidence="1">
    <location>
        <begin position="230"/>
        <end position="244"/>
    </location>
</feature>
<proteinExistence type="predicted"/>
<gene>
    <name evidence="3" type="ORF">RXV79_07175</name>
</gene>
<accession>A0ABZ0D3D5</accession>
<evidence type="ECO:0000256" key="1">
    <source>
        <dbReference type="SAM" id="MobiDB-lite"/>
    </source>
</evidence>
<keyword evidence="2" id="KW-0732">Signal</keyword>
<sequence length="271" mass="28405">MRRLTAAKLAACAVAFAHAAHAAPDTPLLWADFKEPMQSHLGAPVQQLAMSERSGDASIASVQVADAVVQVEGRLSTANASQWATLGIEVGGDARGVPVDLSAYEHLRIRLASATPRVLRIRLKGTDLKIQNAGCYPVMMMRVGTQLSDYLIPLSAFGPESFCGERGASIAQTLPAVARVEVTANEPSVEPVRFQVGRMEFIAATASEPVTTAPPPAPAPVVAATATAGSTPTLRNAPPAAARKPSPPAPASRAVQVVCERNPRYGLMMCH</sequence>
<reference evidence="3 4" key="1">
    <citation type="submission" date="2023-10" db="EMBL/GenBank/DDBJ databases">
        <title>Bacteria for the degradation of biodegradable plastic PBAT(Polybutylene adipate terephthalate).</title>
        <authorList>
            <person name="Weon H.-Y."/>
            <person name="Yeon J."/>
        </authorList>
    </citation>
    <scope>NUCLEOTIDE SEQUENCE [LARGE SCALE GENOMIC DNA]</scope>
    <source>
        <strain evidence="3 4">SBD 7-3</strain>
    </source>
</reference>
<evidence type="ECO:0000256" key="2">
    <source>
        <dbReference type="SAM" id="SignalP"/>
    </source>
</evidence>